<dbReference type="AlphaFoldDB" id="W1PID9"/>
<gene>
    <name evidence="2" type="ORF">AMTR_s00012p00092910</name>
</gene>
<sequence>MSQKPQRHSRRPSQTVFSFPESFSVSSGDVDEKSVEVSASKPPLAEAPPPLPVNAPPRIAVPIPIQKPREEKSDL</sequence>
<dbReference type="PANTHER" id="PTHR38527:SF4">
    <property type="entry name" value="OS05G0461600 PROTEIN"/>
    <property type="match status" value="1"/>
</dbReference>
<evidence type="ECO:0000313" key="3">
    <source>
        <dbReference type="Proteomes" id="UP000017836"/>
    </source>
</evidence>
<dbReference type="PANTHER" id="PTHR38527">
    <property type="entry name" value="OS01G0838200 PROTEIN"/>
    <property type="match status" value="1"/>
</dbReference>
<reference evidence="3" key="1">
    <citation type="journal article" date="2013" name="Science">
        <title>The Amborella genome and the evolution of flowering plants.</title>
        <authorList>
            <consortium name="Amborella Genome Project"/>
        </authorList>
    </citation>
    <scope>NUCLEOTIDE SEQUENCE [LARGE SCALE GENOMIC DNA]</scope>
</reference>
<feature type="compositionally biased region" description="Low complexity" evidence="1">
    <location>
        <begin position="16"/>
        <end position="27"/>
    </location>
</feature>
<organism evidence="2 3">
    <name type="scientific">Amborella trichopoda</name>
    <dbReference type="NCBI Taxonomy" id="13333"/>
    <lineage>
        <taxon>Eukaryota</taxon>
        <taxon>Viridiplantae</taxon>
        <taxon>Streptophyta</taxon>
        <taxon>Embryophyta</taxon>
        <taxon>Tracheophyta</taxon>
        <taxon>Spermatophyta</taxon>
        <taxon>Magnoliopsida</taxon>
        <taxon>Amborellales</taxon>
        <taxon>Amborellaceae</taxon>
        <taxon>Amborella</taxon>
    </lineage>
</organism>
<keyword evidence="3" id="KW-1185">Reference proteome</keyword>
<accession>W1PID9</accession>
<dbReference type="Gramene" id="ERN07758">
    <property type="protein sequence ID" value="ERN07758"/>
    <property type="gene ID" value="AMTR_s00012p00092910"/>
</dbReference>
<dbReference type="HOGENOM" id="CLU_2674367_0_0_1"/>
<dbReference type="Proteomes" id="UP000017836">
    <property type="component" value="Unassembled WGS sequence"/>
</dbReference>
<evidence type="ECO:0000313" key="2">
    <source>
        <dbReference type="EMBL" id="ERN07758.1"/>
    </source>
</evidence>
<feature type="region of interest" description="Disordered" evidence="1">
    <location>
        <begin position="1"/>
        <end position="75"/>
    </location>
</feature>
<evidence type="ECO:0000256" key="1">
    <source>
        <dbReference type="SAM" id="MobiDB-lite"/>
    </source>
</evidence>
<name>W1PID9_AMBTC</name>
<feature type="compositionally biased region" description="Pro residues" evidence="1">
    <location>
        <begin position="45"/>
        <end position="55"/>
    </location>
</feature>
<proteinExistence type="predicted"/>
<feature type="compositionally biased region" description="Basic residues" evidence="1">
    <location>
        <begin position="1"/>
        <end position="11"/>
    </location>
</feature>
<dbReference type="EMBL" id="KI393609">
    <property type="protein sequence ID" value="ERN07758.1"/>
    <property type="molecule type" value="Genomic_DNA"/>
</dbReference>
<protein>
    <submittedName>
        <fullName evidence="2">Uncharacterized protein</fullName>
    </submittedName>
</protein>